<keyword evidence="7 8" id="KW-0807">Transducer</keyword>
<evidence type="ECO:0000256" key="7">
    <source>
        <dbReference type="ARBA" id="ARBA00023224"/>
    </source>
</evidence>
<dbReference type="InterPro" id="IPR017452">
    <property type="entry name" value="GPCR_Rhodpsn_7TM"/>
</dbReference>
<evidence type="ECO:0000259" key="10">
    <source>
        <dbReference type="PROSITE" id="PS50262"/>
    </source>
</evidence>
<dbReference type="KEGG" id="aten:116302524"/>
<feature type="transmembrane region" description="Helical" evidence="9">
    <location>
        <begin position="204"/>
        <end position="226"/>
    </location>
</feature>
<evidence type="ECO:0000256" key="1">
    <source>
        <dbReference type="ARBA" id="ARBA00004141"/>
    </source>
</evidence>
<reference evidence="12" key="1">
    <citation type="submission" date="2025-08" db="UniProtKB">
        <authorList>
            <consortium name="RefSeq"/>
        </authorList>
    </citation>
    <scope>IDENTIFICATION</scope>
    <source>
        <tissue evidence="12">Tentacle</tissue>
    </source>
</reference>
<evidence type="ECO:0000256" key="4">
    <source>
        <dbReference type="ARBA" id="ARBA00023040"/>
    </source>
</evidence>
<evidence type="ECO:0000256" key="8">
    <source>
        <dbReference type="RuleBase" id="RU000688"/>
    </source>
</evidence>
<dbReference type="AlphaFoldDB" id="A0A6P8IL66"/>
<dbReference type="InterPro" id="IPR000276">
    <property type="entry name" value="GPCR_Rhodpsn"/>
</dbReference>
<feature type="domain" description="G-protein coupled receptors family 1 profile" evidence="10">
    <location>
        <begin position="53"/>
        <end position="319"/>
    </location>
</feature>
<feature type="transmembrane region" description="Helical" evidence="9">
    <location>
        <begin position="304"/>
        <end position="323"/>
    </location>
</feature>
<comment type="subcellular location">
    <subcellularLocation>
        <location evidence="1">Membrane</location>
        <topology evidence="1">Multi-pass membrane protein</topology>
    </subcellularLocation>
</comment>
<organism evidence="11 12">
    <name type="scientific">Actinia tenebrosa</name>
    <name type="common">Australian red waratah sea anemone</name>
    <dbReference type="NCBI Taxonomy" id="6105"/>
    <lineage>
        <taxon>Eukaryota</taxon>
        <taxon>Metazoa</taxon>
        <taxon>Cnidaria</taxon>
        <taxon>Anthozoa</taxon>
        <taxon>Hexacorallia</taxon>
        <taxon>Actiniaria</taxon>
        <taxon>Actiniidae</taxon>
        <taxon>Actinia</taxon>
    </lineage>
</organism>
<feature type="transmembrane region" description="Helical" evidence="9">
    <location>
        <begin position="37"/>
        <end position="61"/>
    </location>
</feature>
<dbReference type="PROSITE" id="PS50262">
    <property type="entry name" value="G_PROTEIN_RECEP_F1_2"/>
    <property type="match status" value="1"/>
</dbReference>
<sequence length="373" mass="41856">MSILASQATNKTLTSNTSTRALQNPPWIISMSEDSRISLIACYCVLLLLAVFGNSSVVAIVCKNRQMQTTMNFLIVNMAVSDLAGSLVTIPRKLSVLSILSYEFDAPDILGKILCKLCPFIRDVSITISIESMVAIALDRFLAVVYPMRSKPRILNMKFMIPLTWFAGSAMFSLNIVLFELKSFQEIHLCLNEWPVSFLIAREAYYGAFITLSFIVPTVALTALYFTIVCKIKSQAIPGQRSLEYLARRRKQNTNIIKLSAAIVLTFFVCWLPHHTLGALMTFVWKGKLPKSVGPFFDIISETIEFVSFMSFATNPVICLTFSSKYKDCMKKLILIPDLFSKQRQGVLNVNTQRPTNISQEMITLSMTNLTVT</sequence>
<keyword evidence="5 9" id="KW-0472">Membrane</keyword>
<evidence type="ECO:0000256" key="9">
    <source>
        <dbReference type="SAM" id="Phobius"/>
    </source>
</evidence>
<comment type="similarity">
    <text evidence="8">Belongs to the G-protein coupled receptor 1 family.</text>
</comment>
<feature type="transmembrane region" description="Helical" evidence="9">
    <location>
        <begin position="159"/>
        <end position="179"/>
    </location>
</feature>
<feature type="transmembrane region" description="Helical" evidence="9">
    <location>
        <begin position="259"/>
        <end position="284"/>
    </location>
</feature>
<evidence type="ECO:0000313" key="12">
    <source>
        <dbReference type="RefSeq" id="XP_031567706.1"/>
    </source>
</evidence>
<name>A0A6P8IL66_ACTTE</name>
<dbReference type="PANTHER" id="PTHR45695">
    <property type="entry name" value="LEUCOKININ RECEPTOR-RELATED"/>
    <property type="match status" value="1"/>
</dbReference>
<dbReference type="GeneID" id="116302524"/>
<keyword evidence="11" id="KW-1185">Reference proteome</keyword>
<evidence type="ECO:0000256" key="3">
    <source>
        <dbReference type="ARBA" id="ARBA00022989"/>
    </source>
</evidence>
<dbReference type="PANTHER" id="PTHR45695:SF9">
    <property type="entry name" value="LEUCOKININ RECEPTOR"/>
    <property type="match status" value="1"/>
</dbReference>
<dbReference type="GO" id="GO:0005886">
    <property type="term" value="C:plasma membrane"/>
    <property type="evidence" value="ECO:0007669"/>
    <property type="project" value="TreeGrafter"/>
</dbReference>
<gene>
    <name evidence="12" type="primary">LOC116302524</name>
</gene>
<dbReference type="Pfam" id="PF00001">
    <property type="entry name" value="7tm_1"/>
    <property type="match status" value="1"/>
</dbReference>
<dbReference type="CDD" id="cd00637">
    <property type="entry name" value="7tm_classA_rhodopsin-like"/>
    <property type="match status" value="1"/>
</dbReference>
<dbReference type="Proteomes" id="UP000515163">
    <property type="component" value="Unplaced"/>
</dbReference>
<evidence type="ECO:0000256" key="6">
    <source>
        <dbReference type="ARBA" id="ARBA00023170"/>
    </source>
</evidence>
<keyword evidence="6 8" id="KW-0675">Receptor</keyword>
<dbReference type="PRINTS" id="PR00237">
    <property type="entry name" value="GPCRRHODOPSN"/>
</dbReference>
<proteinExistence type="inferred from homology"/>
<accession>A0A6P8IL66</accession>
<dbReference type="GO" id="GO:0004930">
    <property type="term" value="F:G protein-coupled receptor activity"/>
    <property type="evidence" value="ECO:0007669"/>
    <property type="project" value="UniProtKB-KW"/>
</dbReference>
<evidence type="ECO:0000256" key="5">
    <source>
        <dbReference type="ARBA" id="ARBA00023136"/>
    </source>
</evidence>
<evidence type="ECO:0000313" key="11">
    <source>
        <dbReference type="Proteomes" id="UP000515163"/>
    </source>
</evidence>
<protein>
    <submittedName>
        <fullName evidence="12">QRFP-like peptide receptor</fullName>
    </submittedName>
</protein>
<keyword evidence="3 9" id="KW-1133">Transmembrane helix</keyword>
<keyword evidence="4 8" id="KW-0297">G-protein coupled receptor</keyword>
<evidence type="ECO:0000256" key="2">
    <source>
        <dbReference type="ARBA" id="ARBA00022692"/>
    </source>
</evidence>
<dbReference type="SMART" id="SM01381">
    <property type="entry name" value="7TM_GPCR_Srsx"/>
    <property type="match status" value="1"/>
</dbReference>
<dbReference type="OrthoDB" id="5962705at2759"/>
<dbReference type="SUPFAM" id="SSF81321">
    <property type="entry name" value="Family A G protein-coupled receptor-like"/>
    <property type="match status" value="1"/>
</dbReference>
<dbReference type="RefSeq" id="XP_031567706.1">
    <property type="nucleotide sequence ID" value="XM_031711846.1"/>
</dbReference>
<keyword evidence="2 8" id="KW-0812">Transmembrane</keyword>
<dbReference type="Gene3D" id="1.20.1070.10">
    <property type="entry name" value="Rhodopsin 7-helix transmembrane proteins"/>
    <property type="match status" value="1"/>
</dbReference>
<dbReference type="InParanoid" id="A0A6P8IL66"/>
<dbReference type="PROSITE" id="PS00237">
    <property type="entry name" value="G_PROTEIN_RECEP_F1_1"/>
    <property type="match status" value="1"/>
</dbReference>